<sequence length="308" mass="34710">MNDAEYFSHLYDIASHLNKEFSLHSALRKSLEKTAEILAMDTGWIWLTEPDNKSVYLAVSHNLPPALGNHPERLSGWCYCIKQYLSDDMDQAMNISEIACSRLRDISSGTNGLKYHATIPIIMDRQKVGLINLLSKETRMLEAKELTILNTIGELVGTAIQRTRLQQSLNPVIPNPASATMERVSKTVFFPKLEVIISCLESAKSDEALQKTRELQKDLSQLLKETASADRTETSSKEFAYPEMPITKRELEVLKLIKEGLTNKQIGEQLYIAERTVKFHITSLLSKLNATNRTEAVDIGLKRGLFSI</sequence>
<dbReference type="Pfam" id="PF13185">
    <property type="entry name" value="GAF_2"/>
    <property type="match status" value="1"/>
</dbReference>
<name>A0A1M5HUB6_9FLAO</name>
<keyword evidence="6" id="KW-1185">Reference proteome</keyword>
<protein>
    <submittedName>
        <fullName evidence="5">GAF domain-containing protein</fullName>
    </submittedName>
</protein>
<proteinExistence type="predicted"/>
<organism evidence="5 6">
    <name type="scientific">Flagellimonas flava</name>
    <dbReference type="NCBI Taxonomy" id="570519"/>
    <lineage>
        <taxon>Bacteria</taxon>
        <taxon>Pseudomonadati</taxon>
        <taxon>Bacteroidota</taxon>
        <taxon>Flavobacteriia</taxon>
        <taxon>Flavobacteriales</taxon>
        <taxon>Flavobacteriaceae</taxon>
        <taxon>Flagellimonas</taxon>
    </lineage>
</organism>
<dbReference type="InterPro" id="IPR016032">
    <property type="entry name" value="Sig_transdc_resp-reg_C-effctor"/>
</dbReference>
<feature type="domain" description="HTH luxR-type" evidence="4">
    <location>
        <begin position="239"/>
        <end position="304"/>
    </location>
</feature>
<evidence type="ECO:0000313" key="6">
    <source>
        <dbReference type="Proteomes" id="UP000184532"/>
    </source>
</evidence>
<dbReference type="AlphaFoldDB" id="A0A1M5HUB6"/>
<dbReference type="Gene3D" id="3.30.450.40">
    <property type="match status" value="1"/>
</dbReference>
<dbReference type="STRING" id="570519.SAMN04488116_0205"/>
<accession>A0A1M5HUB6</accession>
<dbReference type="InterPro" id="IPR000792">
    <property type="entry name" value="Tscrpt_reg_LuxR_C"/>
</dbReference>
<dbReference type="GO" id="GO:0006355">
    <property type="term" value="P:regulation of DNA-templated transcription"/>
    <property type="evidence" value="ECO:0007669"/>
    <property type="project" value="InterPro"/>
</dbReference>
<reference evidence="6" key="1">
    <citation type="submission" date="2016-11" db="EMBL/GenBank/DDBJ databases">
        <authorList>
            <person name="Varghese N."/>
            <person name="Submissions S."/>
        </authorList>
    </citation>
    <scope>NUCLEOTIDE SEQUENCE [LARGE SCALE GENOMIC DNA]</scope>
    <source>
        <strain evidence="6">DSM 22638</strain>
    </source>
</reference>
<dbReference type="InterPro" id="IPR029016">
    <property type="entry name" value="GAF-like_dom_sf"/>
</dbReference>
<dbReference type="SUPFAM" id="SSF46894">
    <property type="entry name" value="C-terminal effector domain of the bipartite response regulators"/>
    <property type="match status" value="1"/>
</dbReference>
<dbReference type="PRINTS" id="PR00038">
    <property type="entry name" value="HTHLUXR"/>
</dbReference>
<keyword evidence="2" id="KW-0238">DNA-binding</keyword>
<evidence type="ECO:0000259" key="4">
    <source>
        <dbReference type="PROSITE" id="PS50043"/>
    </source>
</evidence>
<dbReference type="InterPro" id="IPR003018">
    <property type="entry name" value="GAF"/>
</dbReference>
<dbReference type="Proteomes" id="UP000184532">
    <property type="component" value="Unassembled WGS sequence"/>
</dbReference>
<dbReference type="Gene3D" id="1.10.10.10">
    <property type="entry name" value="Winged helix-like DNA-binding domain superfamily/Winged helix DNA-binding domain"/>
    <property type="match status" value="1"/>
</dbReference>
<dbReference type="SMART" id="SM00065">
    <property type="entry name" value="GAF"/>
    <property type="match status" value="1"/>
</dbReference>
<evidence type="ECO:0000256" key="2">
    <source>
        <dbReference type="ARBA" id="ARBA00023125"/>
    </source>
</evidence>
<dbReference type="GO" id="GO:0003677">
    <property type="term" value="F:DNA binding"/>
    <property type="evidence" value="ECO:0007669"/>
    <property type="project" value="UniProtKB-KW"/>
</dbReference>
<dbReference type="CDD" id="cd06170">
    <property type="entry name" value="LuxR_C_like"/>
    <property type="match status" value="1"/>
</dbReference>
<dbReference type="Pfam" id="PF00196">
    <property type="entry name" value="GerE"/>
    <property type="match status" value="1"/>
</dbReference>
<evidence type="ECO:0000256" key="3">
    <source>
        <dbReference type="ARBA" id="ARBA00023163"/>
    </source>
</evidence>
<dbReference type="SMART" id="SM00421">
    <property type="entry name" value="HTH_LUXR"/>
    <property type="match status" value="1"/>
</dbReference>
<dbReference type="PROSITE" id="PS50043">
    <property type="entry name" value="HTH_LUXR_2"/>
    <property type="match status" value="1"/>
</dbReference>
<keyword evidence="1" id="KW-0805">Transcription regulation</keyword>
<evidence type="ECO:0000256" key="1">
    <source>
        <dbReference type="ARBA" id="ARBA00023015"/>
    </source>
</evidence>
<evidence type="ECO:0000313" key="5">
    <source>
        <dbReference type="EMBL" id="SHG19541.1"/>
    </source>
</evidence>
<keyword evidence="3" id="KW-0804">Transcription</keyword>
<dbReference type="SUPFAM" id="SSF55781">
    <property type="entry name" value="GAF domain-like"/>
    <property type="match status" value="1"/>
</dbReference>
<dbReference type="EMBL" id="FQWL01000001">
    <property type="protein sequence ID" value="SHG19541.1"/>
    <property type="molecule type" value="Genomic_DNA"/>
</dbReference>
<gene>
    <name evidence="5" type="ORF">SAMN04488116_0205</name>
</gene>
<dbReference type="InterPro" id="IPR036388">
    <property type="entry name" value="WH-like_DNA-bd_sf"/>
</dbReference>
<dbReference type="PANTHER" id="PTHR44688">
    <property type="entry name" value="DNA-BINDING TRANSCRIPTIONAL ACTIVATOR DEVR_DOSR"/>
    <property type="match status" value="1"/>
</dbReference>
<dbReference type="PANTHER" id="PTHR44688:SF25">
    <property type="entry name" value="HTH LUXR-TYPE DOMAIN-CONTAINING PROTEIN"/>
    <property type="match status" value="1"/>
</dbReference>
<dbReference type="RefSeq" id="WP_073176059.1">
    <property type="nucleotide sequence ID" value="NZ_FQWL01000001.1"/>
</dbReference>
<dbReference type="PROSITE" id="PS00622">
    <property type="entry name" value="HTH_LUXR_1"/>
    <property type="match status" value="1"/>
</dbReference>